<sequence>MPDSTYPLALPPAGTDVHSMPIERVNQAILFSQLRTAELIAPTGTLIDVTLVPNLADGGWRVRWGYGTIGALPAGIRSIFSDIDRVNAIHSQPETKARVWMDKEVGLLRVAVELPAPELVMPLTSAPDGTLILPQGELIKIDADLPKGQYLVFLRAIENHVELLIDGQVIAVLTGSDVALVRARLFGIDLPGARVFSLGDQGEQVVLDVGPGSAIAVPALPAPLQPPESKPVPEPASVITSDSWAVTMSGEQLAEPAPSGTRPISLPKADLS</sequence>
<gene>
    <name evidence="2" type="ORF">C5L39_08305</name>
</gene>
<evidence type="ECO:0000256" key="1">
    <source>
        <dbReference type="SAM" id="MobiDB-lite"/>
    </source>
</evidence>
<organism evidence="2 3">
    <name type="scientific">Corynebacterium alimapuense</name>
    <dbReference type="NCBI Taxonomy" id="1576874"/>
    <lineage>
        <taxon>Bacteria</taxon>
        <taxon>Bacillati</taxon>
        <taxon>Actinomycetota</taxon>
        <taxon>Actinomycetes</taxon>
        <taxon>Mycobacteriales</taxon>
        <taxon>Corynebacteriaceae</taxon>
        <taxon>Corynebacterium</taxon>
    </lineage>
</organism>
<proteinExistence type="predicted"/>
<dbReference type="RefSeq" id="WP_123048423.1">
    <property type="nucleotide sequence ID" value="NZ_PTJO01000005.1"/>
</dbReference>
<protein>
    <submittedName>
        <fullName evidence="2">Uncharacterized protein</fullName>
    </submittedName>
</protein>
<accession>A0A3M8K5L1</accession>
<reference evidence="2 3" key="1">
    <citation type="submission" date="2018-02" db="EMBL/GenBank/DDBJ databases">
        <title>Corynebacterium alimpuense sp. nov., a marine obligate actinomycete isolated from sediments of Valparaiso bay, Chile.</title>
        <authorList>
            <person name="Claverias F."/>
            <person name="Gonzales-Siles L."/>
            <person name="Salva-Serra F."/>
            <person name="Inganaes E."/>
            <person name="Molin K."/>
            <person name="Cumsille A."/>
            <person name="Undabarrena A."/>
            <person name="Couve E."/>
            <person name="Moore E.R.B."/>
            <person name="Gomila M."/>
            <person name="Camara B."/>
        </authorList>
    </citation>
    <scope>NUCLEOTIDE SEQUENCE [LARGE SCALE GENOMIC DNA]</scope>
    <source>
        <strain evidence="2 3">CCUG 69366</strain>
    </source>
</reference>
<keyword evidence="3" id="KW-1185">Reference proteome</keyword>
<name>A0A3M8K5L1_9CORY</name>
<evidence type="ECO:0000313" key="2">
    <source>
        <dbReference type="EMBL" id="RNE48491.1"/>
    </source>
</evidence>
<dbReference type="AlphaFoldDB" id="A0A3M8K5L1"/>
<evidence type="ECO:0000313" key="3">
    <source>
        <dbReference type="Proteomes" id="UP000266975"/>
    </source>
</evidence>
<dbReference type="OrthoDB" id="4396299at2"/>
<dbReference type="EMBL" id="PTJO01000005">
    <property type="protein sequence ID" value="RNE48491.1"/>
    <property type="molecule type" value="Genomic_DNA"/>
</dbReference>
<feature type="region of interest" description="Disordered" evidence="1">
    <location>
        <begin position="249"/>
        <end position="272"/>
    </location>
</feature>
<dbReference type="Proteomes" id="UP000266975">
    <property type="component" value="Unassembled WGS sequence"/>
</dbReference>
<comment type="caution">
    <text evidence="2">The sequence shown here is derived from an EMBL/GenBank/DDBJ whole genome shotgun (WGS) entry which is preliminary data.</text>
</comment>